<evidence type="ECO:0000313" key="9">
    <source>
        <dbReference type="Proteomes" id="UP000494040"/>
    </source>
</evidence>
<proteinExistence type="inferred from homology"/>
<feature type="region of interest" description="Disordered" evidence="6">
    <location>
        <begin position="126"/>
        <end position="168"/>
    </location>
</feature>
<sequence>MSYAINGNVKKASPYCEDDVSDEAFLRNRRTENTANSIEERQRELLLKRKEIEQRTIKSTEKSLSYLRSSEEVGVATAEELLRQREQLERTEKRLDDINSTLRFSQRHIQGIKSVFGGLKNFISGGKNLQNRDVKNPSESMSSTSSSSHGLHNNPLVQNPKDDSMHPGLRIHDFSLDDSQLPTNSNTQEVIDENLGQMLNSITKLKGLAHGLSEELNSQNDMIFNVIEKVDRADTTIHKQNKDINKLLK</sequence>
<keyword evidence="9" id="KW-1185">Reference proteome</keyword>
<dbReference type="Gene3D" id="1.20.5.110">
    <property type="match status" value="2"/>
</dbReference>
<dbReference type="OrthoDB" id="18679at2759"/>
<evidence type="ECO:0000313" key="8">
    <source>
        <dbReference type="EnsemblMetazoa" id="XP_014259406.1"/>
    </source>
</evidence>
<dbReference type="GO" id="GO:0031629">
    <property type="term" value="P:synaptic vesicle fusion to presynaptic active zone membrane"/>
    <property type="evidence" value="ECO:0007669"/>
    <property type="project" value="TreeGrafter"/>
</dbReference>
<comment type="similarity">
    <text evidence="1">Belongs to the SNAP-25 family.</text>
</comment>
<dbReference type="GO" id="GO:0005886">
    <property type="term" value="C:plasma membrane"/>
    <property type="evidence" value="ECO:0007669"/>
    <property type="project" value="TreeGrafter"/>
</dbReference>
<dbReference type="GO" id="GO:0016082">
    <property type="term" value="P:synaptic vesicle priming"/>
    <property type="evidence" value="ECO:0007669"/>
    <property type="project" value="TreeGrafter"/>
</dbReference>
<evidence type="ECO:0000256" key="6">
    <source>
        <dbReference type="SAM" id="MobiDB-lite"/>
    </source>
</evidence>
<evidence type="ECO:0000256" key="5">
    <source>
        <dbReference type="SAM" id="Coils"/>
    </source>
</evidence>
<dbReference type="SMART" id="SM00397">
    <property type="entry name" value="t_SNARE"/>
    <property type="match status" value="2"/>
</dbReference>
<feature type="domain" description="T-SNARE coiled-coil homology" evidence="7">
    <location>
        <begin position="185"/>
        <end position="247"/>
    </location>
</feature>
<dbReference type="PROSITE" id="PS50192">
    <property type="entry name" value="T_SNARE"/>
    <property type="match status" value="2"/>
</dbReference>
<dbReference type="RefSeq" id="XP_014259406.1">
    <property type="nucleotide sequence ID" value="XM_014403920.2"/>
</dbReference>
<dbReference type="SUPFAM" id="SSF58038">
    <property type="entry name" value="SNARE fusion complex"/>
    <property type="match status" value="2"/>
</dbReference>
<dbReference type="OMA" id="NLDEMCD"/>
<dbReference type="CTD" id="9342"/>
<feature type="domain" description="T-SNARE coiled-coil homology" evidence="7">
    <location>
        <begin position="50"/>
        <end position="112"/>
    </location>
</feature>
<dbReference type="CDD" id="cd15856">
    <property type="entry name" value="SNARE_SNAP29C"/>
    <property type="match status" value="1"/>
</dbReference>
<dbReference type="CDD" id="cd15887">
    <property type="entry name" value="SNARE_SNAP29N"/>
    <property type="match status" value="1"/>
</dbReference>
<dbReference type="Pfam" id="PF12352">
    <property type="entry name" value="V-SNARE_C"/>
    <property type="match status" value="1"/>
</dbReference>
<evidence type="ECO:0000256" key="3">
    <source>
        <dbReference type="ARBA" id="ARBA00022927"/>
    </source>
</evidence>
<dbReference type="GeneID" id="106672460"/>
<dbReference type="AlphaFoldDB" id="A0A8I6S9Q0"/>
<name>A0A8I6S9Q0_CIMLE</name>
<keyword evidence="4 5" id="KW-0175">Coiled coil</keyword>
<dbReference type="PANTHER" id="PTHR19305:SF9">
    <property type="entry name" value="SYNAPTOSOMAL-ASSOCIATED PROTEIN 29"/>
    <property type="match status" value="1"/>
</dbReference>
<dbReference type="GO" id="GO:0005484">
    <property type="term" value="F:SNAP receptor activity"/>
    <property type="evidence" value="ECO:0007669"/>
    <property type="project" value="TreeGrafter"/>
</dbReference>
<evidence type="ECO:0000256" key="2">
    <source>
        <dbReference type="ARBA" id="ARBA00022448"/>
    </source>
</evidence>
<dbReference type="KEGG" id="clec:106672460"/>
<keyword evidence="2" id="KW-0813">Transport</keyword>
<dbReference type="GO" id="GO:0015031">
    <property type="term" value="P:protein transport"/>
    <property type="evidence" value="ECO:0007669"/>
    <property type="project" value="UniProtKB-KW"/>
</dbReference>
<feature type="compositionally biased region" description="Low complexity" evidence="6">
    <location>
        <begin position="138"/>
        <end position="148"/>
    </location>
</feature>
<accession>A0A8I6S9Q0</accession>
<dbReference type="GO" id="GO:0019905">
    <property type="term" value="F:syntaxin binding"/>
    <property type="evidence" value="ECO:0007669"/>
    <property type="project" value="TreeGrafter"/>
</dbReference>
<organism evidence="8 9">
    <name type="scientific">Cimex lectularius</name>
    <name type="common">Bed bug</name>
    <name type="synonym">Acanthia lectularia</name>
    <dbReference type="NCBI Taxonomy" id="79782"/>
    <lineage>
        <taxon>Eukaryota</taxon>
        <taxon>Metazoa</taxon>
        <taxon>Ecdysozoa</taxon>
        <taxon>Arthropoda</taxon>
        <taxon>Hexapoda</taxon>
        <taxon>Insecta</taxon>
        <taxon>Pterygota</taxon>
        <taxon>Neoptera</taxon>
        <taxon>Paraneoptera</taxon>
        <taxon>Hemiptera</taxon>
        <taxon>Heteroptera</taxon>
        <taxon>Panheteroptera</taxon>
        <taxon>Cimicomorpha</taxon>
        <taxon>Cimicidae</taxon>
        <taxon>Cimex</taxon>
    </lineage>
</organism>
<dbReference type="GO" id="GO:0031201">
    <property type="term" value="C:SNARE complex"/>
    <property type="evidence" value="ECO:0007669"/>
    <property type="project" value="TreeGrafter"/>
</dbReference>
<protein>
    <recommendedName>
        <fullName evidence="7">t-SNARE coiled-coil homology domain-containing protein</fullName>
    </recommendedName>
</protein>
<evidence type="ECO:0000259" key="7">
    <source>
        <dbReference type="PROSITE" id="PS50192"/>
    </source>
</evidence>
<dbReference type="EnsemblMetazoa" id="XM_014403920.2">
    <property type="protein sequence ID" value="XP_014259406.1"/>
    <property type="gene ID" value="LOC106672460"/>
</dbReference>
<dbReference type="InterPro" id="IPR000727">
    <property type="entry name" value="T_SNARE_dom"/>
</dbReference>
<keyword evidence="3" id="KW-0653">Protein transport</keyword>
<feature type="coiled-coil region" evidence="5">
    <location>
        <begin position="35"/>
        <end position="108"/>
    </location>
</feature>
<evidence type="ECO:0000256" key="4">
    <source>
        <dbReference type="ARBA" id="ARBA00023054"/>
    </source>
</evidence>
<reference evidence="8" key="1">
    <citation type="submission" date="2022-01" db="UniProtKB">
        <authorList>
            <consortium name="EnsemblMetazoa"/>
        </authorList>
    </citation>
    <scope>IDENTIFICATION</scope>
</reference>
<dbReference type="PANTHER" id="PTHR19305">
    <property type="entry name" value="SYNAPTOSOMAL ASSOCIATED PROTEIN"/>
    <property type="match status" value="1"/>
</dbReference>
<evidence type="ECO:0000256" key="1">
    <source>
        <dbReference type="ARBA" id="ARBA00009480"/>
    </source>
</evidence>
<dbReference type="Proteomes" id="UP000494040">
    <property type="component" value="Unassembled WGS sequence"/>
</dbReference>
<dbReference type="GO" id="GO:0098793">
    <property type="term" value="C:presynapse"/>
    <property type="evidence" value="ECO:0007669"/>
    <property type="project" value="GOC"/>
</dbReference>
<dbReference type="FunFam" id="1.20.5.110:FF:000041">
    <property type="entry name" value="Synaptosomal-associated protein 29"/>
    <property type="match status" value="1"/>
</dbReference>